<dbReference type="EMBL" id="JBHSOD010000054">
    <property type="protein sequence ID" value="MFC5889290.1"/>
    <property type="molecule type" value="Genomic_DNA"/>
</dbReference>
<gene>
    <name evidence="1" type="ORF">ACFP0N_30395</name>
</gene>
<name>A0ABW1F5A0_9ACTN</name>
<sequence>MEEVNSRMQNVLSLIILALDEDEVERGLFGPAAYVCSLSSGISNAC</sequence>
<keyword evidence="2" id="KW-1185">Reference proteome</keyword>
<accession>A0ABW1F5A0</accession>
<evidence type="ECO:0000313" key="1">
    <source>
        <dbReference type="EMBL" id="MFC5889290.1"/>
    </source>
</evidence>
<reference evidence="2" key="1">
    <citation type="journal article" date="2019" name="Int. J. Syst. Evol. Microbiol.">
        <title>The Global Catalogue of Microorganisms (GCM) 10K type strain sequencing project: providing services to taxonomists for standard genome sequencing and annotation.</title>
        <authorList>
            <consortium name="The Broad Institute Genomics Platform"/>
            <consortium name="The Broad Institute Genome Sequencing Center for Infectious Disease"/>
            <person name="Wu L."/>
            <person name="Ma J."/>
        </authorList>
    </citation>
    <scope>NUCLEOTIDE SEQUENCE [LARGE SCALE GENOMIC DNA]</scope>
    <source>
        <strain evidence="2">CGMCC 4.1469</strain>
    </source>
</reference>
<comment type="caution">
    <text evidence="1">The sequence shown here is derived from an EMBL/GenBank/DDBJ whole genome shotgun (WGS) entry which is preliminary data.</text>
</comment>
<proteinExistence type="predicted"/>
<protein>
    <submittedName>
        <fullName evidence="1">Uncharacterized protein</fullName>
    </submittedName>
</protein>
<dbReference type="Proteomes" id="UP001596067">
    <property type="component" value="Unassembled WGS sequence"/>
</dbReference>
<dbReference type="RefSeq" id="WP_313767622.1">
    <property type="nucleotide sequence ID" value="NZ_BAAAVH010000065.1"/>
</dbReference>
<evidence type="ECO:0000313" key="2">
    <source>
        <dbReference type="Proteomes" id="UP001596067"/>
    </source>
</evidence>
<organism evidence="1 2">
    <name type="scientific">Kitasatospora aburaviensis</name>
    <dbReference type="NCBI Taxonomy" id="67265"/>
    <lineage>
        <taxon>Bacteria</taxon>
        <taxon>Bacillati</taxon>
        <taxon>Actinomycetota</taxon>
        <taxon>Actinomycetes</taxon>
        <taxon>Kitasatosporales</taxon>
        <taxon>Streptomycetaceae</taxon>
        <taxon>Kitasatospora</taxon>
    </lineage>
</organism>